<sequence>MPTTAHARLIVEHLKERGETVAVAESLTAGGVGHALTTIPGASSIFLGGVISYTSDVKVNFLGVSQKTIDQYSVVSEEVANEMAAGALAKFGSTWAIATTGIAGPGDYMGIREGTVWIAIKGPISQTLHLQLDSGREGVRTGAISSAIGNFARILSAREKGSSQ</sequence>
<reference evidence="2" key="1">
    <citation type="submission" date="2020-05" db="EMBL/GenBank/DDBJ databases">
        <authorList>
            <person name="Chiriac C."/>
            <person name="Salcher M."/>
            <person name="Ghai R."/>
            <person name="Kavagutti S V."/>
        </authorList>
    </citation>
    <scope>NUCLEOTIDE SEQUENCE</scope>
</reference>
<organism evidence="2">
    <name type="scientific">freshwater metagenome</name>
    <dbReference type="NCBI Taxonomy" id="449393"/>
    <lineage>
        <taxon>unclassified sequences</taxon>
        <taxon>metagenomes</taxon>
        <taxon>ecological metagenomes</taxon>
    </lineage>
</organism>
<dbReference type="InterPro" id="IPR036653">
    <property type="entry name" value="CinA-like_C"/>
</dbReference>
<dbReference type="EMBL" id="CAEZZE010000102">
    <property type="protein sequence ID" value="CAB4752435.1"/>
    <property type="molecule type" value="Genomic_DNA"/>
</dbReference>
<dbReference type="Pfam" id="PF02464">
    <property type="entry name" value="CinA"/>
    <property type="match status" value="1"/>
</dbReference>
<accession>A0A6J6TZA9</accession>
<gene>
    <name evidence="2" type="ORF">UFOPK2827_00620</name>
</gene>
<evidence type="ECO:0000313" key="2">
    <source>
        <dbReference type="EMBL" id="CAB4752435.1"/>
    </source>
</evidence>
<feature type="domain" description="CinA C-terminal" evidence="1">
    <location>
        <begin position="6"/>
        <end position="152"/>
    </location>
</feature>
<protein>
    <submittedName>
        <fullName evidence="2">Unannotated protein</fullName>
    </submittedName>
</protein>
<dbReference type="AlphaFoldDB" id="A0A6J6TZA9"/>
<dbReference type="SUPFAM" id="SSF142433">
    <property type="entry name" value="CinA-like"/>
    <property type="match status" value="1"/>
</dbReference>
<evidence type="ECO:0000259" key="1">
    <source>
        <dbReference type="Pfam" id="PF02464"/>
    </source>
</evidence>
<proteinExistence type="predicted"/>
<dbReference type="Gene3D" id="3.90.950.20">
    <property type="entry name" value="CinA-like"/>
    <property type="match status" value="1"/>
</dbReference>
<dbReference type="InterPro" id="IPR008136">
    <property type="entry name" value="CinA_C"/>
</dbReference>
<dbReference type="NCBIfam" id="TIGR00199">
    <property type="entry name" value="PncC_domain"/>
    <property type="match status" value="1"/>
</dbReference>
<name>A0A6J6TZA9_9ZZZZ</name>